<reference evidence="3" key="1">
    <citation type="journal article" date="2023" name="bioRxiv">
        <title>Complete genome of the Medicago anthracnose fungus, Colletotrichum destructivum, reveals a mini-chromosome-like region within a core chromosome.</title>
        <authorList>
            <person name="Lapalu N."/>
            <person name="Simon A."/>
            <person name="Lu A."/>
            <person name="Plaumann P.-L."/>
            <person name="Amselem J."/>
            <person name="Pigne S."/>
            <person name="Auger A."/>
            <person name="Koch C."/>
            <person name="Dallery J.-F."/>
            <person name="O'Connell R.J."/>
        </authorList>
    </citation>
    <scope>NUCLEOTIDE SEQUENCE [LARGE SCALE GENOMIC DNA]</scope>
    <source>
        <strain evidence="3">CBS 520.97</strain>
    </source>
</reference>
<evidence type="ECO:0000256" key="1">
    <source>
        <dbReference type="SAM" id="MobiDB-lite"/>
    </source>
</evidence>
<feature type="region of interest" description="Disordered" evidence="1">
    <location>
        <begin position="1"/>
        <end position="46"/>
    </location>
</feature>
<evidence type="ECO:0000313" key="2">
    <source>
        <dbReference type="EMBL" id="WQF75053.1"/>
    </source>
</evidence>
<organism evidence="2 3">
    <name type="scientific">Colletotrichum destructivum</name>
    <dbReference type="NCBI Taxonomy" id="34406"/>
    <lineage>
        <taxon>Eukaryota</taxon>
        <taxon>Fungi</taxon>
        <taxon>Dikarya</taxon>
        <taxon>Ascomycota</taxon>
        <taxon>Pezizomycotina</taxon>
        <taxon>Sordariomycetes</taxon>
        <taxon>Hypocreomycetidae</taxon>
        <taxon>Glomerellales</taxon>
        <taxon>Glomerellaceae</taxon>
        <taxon>Colletotrichum</taxon>
        <taxon>Colletotrichum destructivum species complex</taxon>
    </lineage>
</organism>
<sequence>MPPRKRPTSAKKRANAKASSSKNPPTNVGPESEAAEGVSSSFDPFLSRENERLEKAVFTARPKLMFATEDPRTFNGRDSHPVEWRHLYSRPKTQ</sequence>
<dbReference type="EMBL" id="CP137305">
    <property type="protein sequence ID" value="WQF75053.1"/>
    <property type="molecule type" value="Genomic_DNA"/>
</dbReference>
<dbReference type="KEGG" id="cdet:87936570"/>
<feature type="compositionally biased region" description="Basic residues" evidence="1">
    <location>
        <begin position="1"/>
        <end position="15"/>
    </location>
</feature>
<evidence type="ECO:0000313" key="3">
    <source>
        <dbReference type="Proteomes" id="UP001322277"/>
    </source>
</evidence>
<dbReference type="RefSeq" id="XP_062772277.1">
    <property type="nucleotide sequence ID" value="XM_062916226.1"/>
</dbReference>
<dbReference type="AlphaFoldDB" id="A0AAX4HWB0"/>
<keyword evidence="3" id="KW-1185">Reference proteome</keyword>
<name>A0AAX4HWB0_9PEZI</name>
<dbReference type="GeneID" id="87936570"/>
<protein>
    <submittedName>
        <fullName evidence="2">Uncharacterized protein</fullName>
    </submittedName>
</protein>
<dbReference type="Proteomes" id="UP001322277">
    <property type="component" value="Chromosome 1"/>
</dbReference>
<accession>A0AAX4HWB0</accession>
<proteinExistence type="predicted"/>
<gene>
    <name evidence="2" type="ORF">CDEST_00067</name>
</gene>